<dbReference type="GeneID" id="17252694"/>
<dbReference type="HOGENOM" id="CLU_591139_0_0_1"/>
<keyword evidence="2" id="KW-0732">Signal</keyword>
<evidence type="ECO:0000313" key="4">
    <source>
        <dbReference type="Proteomes" id="UP000013827"/>
    </source>
</evidence>
<feature type="region of interest" description="Disordered" evidence="1">
    <location>
        <begin position="169"/>
        <end position="194"/>
    </location>
</feature>
<sequence length="463" mass="47403">MRSFALNSVAVCLLSTRATTALSARAWLSGRGSPAPPPLIIGGALPEPPASPLELPLLALGPDPLLPGEAQTRALSDPTARLLVEYAASKTSSCCGQLMLRGEDEVVGISGLLELEACEDEEGGATLVSIRCVGRVGVLGLSQPDEARLPGGEGGFLVALVEPYCDDDEDADAEREAMEDALSAAAEDGPAGAAGISEAEVVGQARELLRSLEGEVRESHARVAALRARLWDALRAKSCPVGDDVPLPEETTRDSAEAAGGGGEGGDGKGDGGSNGGEGDGEGEGEGEAARLREELRSLGDERAAPLAALIEARRAVLRSSHDAPPPLSAGSRAPLVAGPPAPLSDLEASARAAWMAKQGLPEGKAASSADEPLGETLAELWGLPPGSGACRSRCCAFHREQAAERQLLSFAAAATLGPQIRAHALTCTSATGRLSAALCALRQQERRLAAILTLRNSGLRAD</sequence>
<proteinExistence type="predicted"/>
<protein>
    <recommendedName>
        <fullName evidence="5">Lon N-terminal domain-containing protein</fullName>
    </recommendedName>
</protein>
<dbReference type="EnsemblProtists" id="EOD06548">
    <property type="protein sequence ID" value="EOD06548"/>
    <property type="gene ID" value="EMIHUDRAFT_106783"/>
</dbReference>
<feature type="region of interest" description="Disordered" evidence="1">
    <location>
        <begin position="321"/>
        <end position="343"/>
    </location>
</feature>
<dbReference type="PANTHER" id="PTHR46732">
    <property type="entry name" value="ATP-DEPENDENT PROTEASE LA (LON) DOMAIN PROTEIN"/>
    <property type="match status" value="1"/>
</dbReference>
<name>A0A0D3I5L3_EMIH1</name>
<reference evidence="4" key="1">
    <citation type="journal article" date="2013" name="Nature">
        <title>Pan genome of the phytoplankton Emiliania underpins its global distribution.</title>
        <authorList>
            <person name="Read B.A."/>
            <person name="Kegel J."/>
            <person name="Klute M.J."/>
            <person name="Kuo A."/>
            <person name="Lefebvre S.C."/>
            <person name="Maumus F."/>
            <person name="Mayer C."/>
            <person name="Miller J."/>
            <person name="Monier A."/>
            <person name="Salamov A."/>
            <person name="Young J."/>
            <person name="Aguilar M."/>
            <person name="Claverie J.M."/>
            <person name="Frickenhaus S."/>
            <person name="Gonzalez K."/>
            <person name="Herman E.K."/>
            <person name="Lin Y.C."/>
            <person name="Napier J."/>
            <person name="Ogata H."/>
            <person name="Sarno A.F."/>
            <person name="Shmutz J."/>
            <person name="Schroeder D."/>
            <person name="de Vargas C."/>
            <person name="Verret F."/>
            <person name="von Dassow P."/>
            <person name="Valentin K."/>
            <person name="Van de Peer Y."/>
            <person name="Wheeler G."/>
            <person name="Dacks J.B."/>
            <person name="Delwiche C.F."/>
            <person name="Dyhrman S.T."/>
            <person name="Glockner G."/>
            <person name="John U."/>
            <person name="Richards T."/>
            <person name="Worden A.Z."/>
            <person name="Zhang X."/>
            <person name="Grigoriev I.V."/>
            <person name="Allen A.E."/>
            <person name="Bidle K."/>
            <person name="Borodovsky M."/>
            <person name="Bowler C."/>
            <person name="Brownlee C."/>
            <person name="Cock J.M."/>
            <person name="Elias M."/>
            <person name="Gladyshev V.N."/>
            <person name="Groth M."/>
            <person name="Guda C."/>
            <person name="Hadaegh A."/>
            <person name="Iglesias-Rodriguez M.D."/>
            <person name="Jenkins J."/>
            <person name="Jones B.M."/>
            <person name="Lawson T."/>
            <person name="Leese F."/>
            <person name="Lindquist E."/>
            <person name="Lobanov A."/>
            <person name="Lomsadze A."/>
            <person name="Malik S.B."/>
            <person name="Marsh M.E."/>
            <person name="Mackinder L."/>
            <person name="Mock T."/>
            <person name="Mueller-Roeber B."/>
            <person name="Pagarete A."/>
            <person name="Parker M."/>
            <person name="Probert I."/>
            <person name="Quesneville H."/>
            <person name="Raines C."/>
            <person name="Rensing S.A."/>
            <person name="Riano-Pachon D.M."/>
            <person name="Richier S."/>
            <person name="Rokitta S."/>
            <person name="Shiraiwa Y."/>
            <person name="Soanes D.M."/>
            <person name="van der Giezen M."/>
            <person name="Wahlund T.M."/>
            <person name="Williams B."/>
            <person name="Wilson W."/>
            <person name="Wolfe G."/>
            <person name="Wurch L.L."/>
        </authorList>
    </citation>
    <scope>NUCLEOTIDE SEQUENCE</scope>
</reference>
<feature type="region of interest" description="Disordered" evidence="1">
    <location>
        <begin position="239"/>
        <end position="289"/>
    </location>
</feature>
<accession>A0A0D3I5L3</accession>
<evidence type="ECO:0000313" key="3">
    <source>
        <dbReference type="EnsemblProtists" id="EOD06548"/>
    </source>
</evidence>
<organism evidence="3 4">
    <name type="scientific">Emiliania huxleyi (strain CCMP1516)</name>
    <dbReference type="NCBI Taxonomy" id="280463"/>
    <lineage>
        <taxon>Eukaryota</taxon>
        <taxon>Haptista</taxon>
        <taxon>Haptophyta</taxon>
        <taxon>Prymnesiophyceae</taxon>
        <taxon>Isochrysidales</taxon>
        <taxon>Noelaerhabdaceae</taxon>
        <taxon>Emiliania</taxon>
    </lineage>
</organism>
<dbReference type="KEGG" id="ehx:EMIHUDRAFT_106783"/>
<reference evidence="3" key="2">
    <citation type="submission" date="2024-10" db="UniProtKB">
        <authorList>
            <consortium name="EnsemblProtists"/>
        </authorList>
    </citation>
    <scope>IDENTIFICATION</scope>
</reference>
<feature type="chain" id="PRO_5044290929" description="Lon N-terminal domain-containing protein" evidence="2">
    <location>
        <begin position="22"/>
        <end position="463"/>
    </location>
</feature>
<evidence type="ECO:0000256" key="1">
    <source>
        <dbReference type="SAM" id="MobiDB-lite"/>
    </source>
</evidence>
<dbReference type="RefSeq" id="XP_005758977.1">
    <property type="nucleotide sequence ID" value="XM_005758920.1"/>
</dbReference>
<dbReference type="PANTHER" id="PTHR46732:SF8">
    <property type="entry name" value="ATP-DEPENDENT PROTEASE LA (LON) DOMAIN PROTEIN"/>
    <property type="match status" value="1"/>
</dbReference>
<evidence type="ECO:0008006" key="5">
    <source>
        <dbReference type="Google" id="ProtNLM"/>
    </source>
</evidence>
<dbReference type="AlphaFoldDB" id="A0A0D3I5L3"/>
<dbReference type="Proteomes" id="UP000013827">
    <property type="component" value="Unassembled WGS sequence"/>
</dbReference>
<feature type="compositionally biased region" description="Acidic residues" evidence="1">
    <location>
        <begin position="169"/>
        <end position="179"/>
    </location>
</feature>
<dbReference type="PaxDb" id="2903-EOD06548"/>
<feature type="compositionally biased region" description="Low complexity" evidence="1">
    <location>
        <begin position="180"/>
        <end position="194"/>
    </location>
</feature>
<evidence type="ECO:0000256" key="2">
    <source>
        <dbReference type="SAM" id="SignalP"/>
    </source>
</evidence>
<keyword evidence="4" id="KW-1185">Reference proteome</keyword>
<feature type="signal peptide" evidence="2">
    <location>
        <begin position="1"/>
        <end position="21"/>
    </location>
</feature>
<feature type="compositionally biased region" description="Gly residues" evidence="1">
    <location>
        <begin position="259"/>
        <end position="278"/>
    </location>
</feature>